<gene>
    <name evidence="2" type="ORF">BFAG_00496</name>
</gene>
<keyword evidence="3" id="KW-1185">Reference proteome</keyword>
<protein>
    <submittedName>
        <fullName evidence="2">Uncharacterized protein</fullName>
    </submittedName>
</protein>
<proteinExistence type="predicted"/>
<evidence type="ECO:0000313" key="2">
    <source>
        <dbReference type="EMBL" id="EFR51801.1"/>
    </source>
</evidence>
<reference evidence="2 3" key="1">
    <citation type="submission" date="2008-12" db="EMBL/GenBank/DDBJ databases">
        <title>Annotation of Bacteroides fragilis strain 3_1_12.</title>
        <authorList>
            <consortium name="The Broad Institute Genome Sequencing Platform"/>
            <person name="Ward D."/>
            <person name="Young S.K."/>
            <person name="Kodira C.D."/>
            <person name="Zeng Q."/>
            <person name="Koehrsen M."/>
            <person name="Alvarado L."/>
            <person name="Berlin A."/>
            <person name="Borenstein D."/>
            <person name="Chen Z."/>
            <person name="Engels R."/>
            <person name="Freedman E."/>
            <person name="Gellesch M."/>
            <person name="Goldberg J."/>
            <person name="Griggs A."/>
            <person name="Gujja S."/>
            <person name="Heiman D."/>
            <person name="Hepburn T."/>
            <person name="Howarth C."/>
            <person name="Jen D."/>
            <person name="Larson L."/>
            <person name="Lewis B."/>
            <person name="Mehta T."/>
            <person name="Park D."/>
            <person name="Pearson M."/>
            <person name="Roberts A."/>
            <person name="Saif S."/>
            <person name="Shea T."/>
            <person name="Shenoy N."/>
            <person name="Sisk P."/>
            <person name="Stolte C."/>
            <person name="Sykes S."/>
            <person name="Walk T."/>
            <person name="White J."/>
            <person name="Yandava C."/>
            <person name="Allen-Vercoe E."/>
            <person name="Strauss J."/>
            <person name="Ambrose C."/>
            <person name="Lander E."/>
            <person name="Nusbaum C."/>
            <person name="Galagan J."/>
            <person name="Birren B."/>
        </authorList>
    </citation>
    <scope>NUCLEOTIDE SEQUENCE [LARGE SCALE GENOMIC DNA]</scope>
    <source>
        <strain evidence="2 3">3_1_12</strain>
    </source>
</reference>
<keyword evidence="1" id="KW-0812">Transmembrane</keyword>
<dbReference type="Proteomes" id="UP000005101">
    <property type="component" value="Unassembled WGS sequence"/>
</dbReference>
<feature type="transmembrane region" description="Helical" evidence="1">
    <location>
        <begin position="44"/>
        <end position="62"/>
    </location>
</feature>
<sequence length="63" mass="7220">MCQIAGYTAYASSDKYIHNLFHLFCFVGKVTTVNCLCKRFLINLLYFGSIRRTGICFLLIFVA</sequence>
<evidence type="ECO:0000256" key="1">
    <source>
        <dbReference type="SAM" id="Phobius"/>
    </source>
</evidence>
<keyword evidence="1" id="KW-0472">Membrane</keyword>
<accession>A0ABN0BFT6</accession>
<organism evidence="2 3">
    <name type="scientific">Bacteroides fragilis 3_1_12</name>
    <dbReference type="NCBI Taxonomy" id="457424"/>
    <lineage>
        <taxon>Bacteria</taxon>
        <taxon>Pseudomonadati</taxon>
        <taxon>Bacteroidota</taxon>
        <taxon>Bacteroidia</taxon>
        <taxon>Bacteroidales</taxon>
        <taxon>Bacteroidaceae</taxon>
        <taxon>Bacteroides</taxon>
    </lineage>
</organism>
<name>A0ABN0BFT6_BACFG</name>
<dbReference type="EMBL" id="EQ973213">
    <property type="protein sequence ID" value="EFR51801.1"/>
    <property type="molecule type" value="Genomic_DNA"/>
</dbReference>
<evidence type="ECO:0000313" key="3">
    <source>
        <dbReference type="Proteomes" id="UP000005101"/>
    </source>
</evidence>
<keyword evidence="1" id="KW-1133">Transmembrane helix</keyword>